<accession>A0A0A9BCP7</accession>
<proteinExistence type="predicted"/>
<reference evidence="1" key="1">
    <citation type="submission" date="2014-09" db="EMBL/GenBank/DDBJ databases">
        <authorList>
            <person name="Magalhaes I.L.F."/>
            <person name="Oliveira U."/>
            <person name="Santos F.R."/>
            <person name="Vidigal T.H.D.A."/>
            <person name="Brescovit A.D."/>
            <person name="Santos A.J."/>
        </authorList>
    </citation>
    <scope>NUCLEOTIDE SEQUENCE</scope>
    <source>
        <tissue evidence="1">Shoot tissue taken approximately 20 cm above the soil surface</tissue>
    </source>
</reference>
<sequence>MQPTGSNVHSLEHFAFFIDIRGEENDYDSYGSFVEYGDHAYIVPAICMQRY</sequence>
<dbReference type="AlphaFoldDB" id="A0A0A9BCP7"/>
<reference evidence="1" key="2">
    <citation type="journal article" date="2015" name="Data Brief">
        <title>Shoot transcriptome of the giant reed, Arundo donax.</title>
        <authorList>
            <person name="Barrero R.A."/>
            <person name="Guerrero F.D."/>
            <person name="Moolhuijzen P."/>
            <person name="Goolsby J.A."/>
            <person name="Tidwell J."/>
            <person name="Bellgard S.E."/>
            <person name="Bellgard M.I."/>
        </authorList>
    </citation>
    <scope>NUCLEOTIDE SEQUENCE</scope>
    <source>
        <tissue evidence="1">Shoot tissue taken approximately 20 cm above the soil surface</tissue>
    </source>
</reference>
<protein>
    <submittedName>
        <fullName evidence="1">Uncharacterized protein</fullName>
    </submittedName>
</protein>
<dbReference type="EMBL" id="GBRH01237952">
    <property type="protein sequence ID" value="JAD59943.1"/>
    <property type="molecule type" value="Transcribed_RNA"/>
</dbReference>
<evidence type="ECO:0000313" key="1">
    <source>
        <dbReference type="EMBL" id="JAD59943.1"/>
    </source>
</evidence>
<organism evidence="1">
    <name type="scientific">Arundo donax</name>
    <name type="common">Giant reed</name>
    <name type="synonym">Donax arundinaceus</name>
    <dbReference type="NCBI Taxonomy" id="35708"/>
    <lineage>
        <taxon>Eukaryota</taxon>
        <taxon>Viridiplantae</taxon>
        <taxon>Streptophyta</taxon>
        <taxon>Embryophyta</taxon>
        <taxon>Tracheophyta</taxon>
        <taxon>Spermatophyta</taxon>
        <taxon>Magnoliopsida</taxon>
        <taxon>Liliopsida</taxon>
        <taxon>Poales</taxon>
        <taxon>Poaceae</taxon>
        <taxon>PACMAD clade</taxon>
        <taxon>Arundinoideae</taxon>
        <taxon>Arundineae</taxon>
        <taxon>Arundo</taxon>
    </lineage>
</organism>
<name>A0A0A9BCP7_ARUDO</name>